<keyword evidence="2" id="KW-0812">Transmembrane</keyword>
<reference evidence="4" key="1">
    <citation type="submission" date="2023-03" db="EMBL/GenBank/DDBJ databases">
        <title>Emydomyces testavorans Genome Sequence.</title>
        <authorList>
            <person name="Hoyer L."/>
        </authorList>
    </citation>
    <scope>NUCLEOTIDE SEQUENCE</scope>
    <source>
        <strain evidence="4">16-2883</strain>
    </source>
</reference>
<feature type="transmembrane region" description="Helical" evidence="2">
    <location>
        <begin position="232"/>
        <end position="249"/>
    </location>
</feature>
<gene>
    <name evidence="4" type="ORF">PRK78_006396</name>
</gene>
<keyword evidence="2" id="KW-1133">Transmembrane helix</keyword>
<evidence type="ECO:0000256" key="2">
    <source>
        <dbReference type="SAM" id="Phobius"/>
    </source>
</evidence>
<feature type="transmembrane region" description="Helical" evidence="2">
    <location>
        <begin position="197"/>
        <end position="220"/>
    </location>
</feature>
<keyword evidence="5" id="KW-1185">Reference proteome</keyword>
<feature type="signal peptide" evidence="3">
    <location>
        <begin position="1"/>
        <end position="22"/>
    </location>
</feature>
<feature type="compositionally biased region" description="Basic residues" evidence="1">
    <location>
        <begin position="560"/>
        <end position="571"/>
    </location>
</feature>
<evidence type="ECO:0000313" key="5">
    <source>
        <dbReference type="Proteomes" id="UP001219355"/>
    </source>
</evidence>
<organism evidence="4 5">
    <name type="scientific">Emydomyces testavorans</name>
    <dbReference type="NCBI Taxonomy" id="2070801"/>
    <lineage>
        <taxon>Eukaryota</taxon>
        <taxon>Fungi</taxon>
        <taxon>Dikarya</taxon>
        <taxon>Ascomycota</taxon>
        <taxon>Pezizomycotina</taxon>
        <taxon>Eurotiomycetes</taxon>
        <taxon>Eurotiomycetidae</taxon>
        <taxon>Onygenales</taxon>
        <taxon>Nannizziopsiaceae</taxon>
        <taxon>Emydomyces</taxon>
    </lineage>
</organism>
<keyword evidence="2" id="KW-0472">Membrane</keyword>
<sequence>MWKFFLAKLCCNLLVLAALAHGSPVGISARNGHLGSPPIGPQGSVLVASDDDSSNATAARPRAFLNVSRGVNTTLALVSTALITATYAVLIGPGTRLSSTSKIPLGCIRTNIGNLLSRAWPDMSTSSQIDGSAVSTTSHSEEDAIRLFYVGKLVGDEGRIARGVEECEALPKTRIPTPSMWLTSGSSLTKSMVQLAIWEWVCLWMVVAMLTSTLMFNGFFSNQRTPDAYPRLVIVIIYVTAFCLHAWYVRKTCVSFFTLFGAGATWSLLNKASFSSVDLGQLKAGIVGGTPPVFRKTGKPAASPVFPPYANCRLKGMGPLGSVDPTKDSPQKSDEDQGALDTVITWQKSEISSTVQAGSAALERVITNVMTIVGITITTGFAPWTSITSSGDSTIQLGSLGLLASLTIGSGAMFSSAVELSVMNSSFRNVLFYKEVMINGQATAHVQKRAKTKNVVGFTHNTVKMKRIGLLELTKFTKLWALIVFGPAYALLPSEEDHFRQSAGAQFEVCTNVRDKSVLLTTEPTSEHQTSSDGGNVEAINVCFLVKKNPVAPSNSTSQKAKRNHASNKAV</sequence>
<proteinExistence type="predicted"/>
<name>A0AAF0DME5_9EURO</name>
<evidence type="ECO:0000313" key="4">
    <source>
        <dbReference type="EMBL" id="WEW60908.1"/>
    </source>
</evidence>
<feature type="region of interest" description="Disordered" evidence="1">
    <location>
        <begin position="552"/>
        <end position="571"/>
    </location>
</feature>
<evidence type="ECO:0000256" key="3">
    <source>
        <dbReference type="SAM" id="SignalP"/>
    </source>
</evidence>
<dbReference type="Proteomes" id="UP001219355">
    <property type="component" value="Chromosome 4"/>
</dbReference>
<feature type="chain" id="PRO_5042184959" evidence="3">
    <location>
        <begin position="23"/>
        <end position="571"/>
    </location>
</feature>
<dbReference type="AlphaFoldDB" id="A0AAF0DME5"/>
<evidence type="ECO:0000256" key="1">
    <source>
        <dbReference type="SAM" id="MobiDB-lite"/>
    </source>
</evidence>
<keyword evidence="3" id="KW-0732">Signal</keyword>
<dbReference type="EMBL" id="CP120630">
    <property type="protein sequence ID" value="WEW60908.1"/>
    <property type="molecule type" value="Genomic_DNA"/>
</dbReference>
<accession>A0AAF0DME5</accession>
<protein>
    <submittedName>
        <fullName evidence="4">Uncharacterized protein</fullName>
    </submittedName>
</protein>